<accession>T5AD67</accession>
<dbReference type="OrthoDB" id="5584477at2759"/>
<dbReference type="AlphaFoldDB" id="T5AD67"/>
<keyword evidence="2" id="KW-0808">Transferase</keyword>
<evidence type="ECO:0000313" key="2">
    <source>
        <dbReference type="EMBL" id="EQL00356.1"/>
    </source>
</evidence>
<dbReference type="PANTHER" id="PTHR38248">
    <property type="entry name" value="FUNK1 6"/>
    <property type="match status" value="1"/>
</dbReference>
<dbReference type="Pfam" id="PF17667">
    <property type="entry name" value="Pkinase_fungal"/>
    <property type="match status" value="1"/>
</dbReference>
<evidence type="ECO:0000313" key="3">
    <source>
        <dbReference type="Proteomes" id="UP000019374"/>
    </source>
</evidence>
<dbReference type="PANTHER" id="PTHR38248:SF2">
    <property type="entry name" value="FUNK1 11"/>
    <property type="match status" value="1"/>
</dbReference>
<evidence type="ECO:0000259" key="1">
    <source>
        <dbReference type="Pfam" id="PF17667"/>
    </source>
</evidence>
<protein>
    <submittedName>
        <fullName evidence="2">Serine/threonine-protein kinase Sgk2</fullName>
    </submittedName>
</protein>
<dbReference type="EMBL" id="KE652838">
    <property type="protein sequence ID" value="EQL00356.1"/>
    <property type="molecule type" value="Genomic_DNA"/>
</dbReference>
<name>T5AD67_OPHSC</name>
<dbReference type="GO" id="GO:0016301">
    <property type="term" value="F:kinase activity"/>
    <property type="evidence" value="ECO:0007669"/>
    <property type="project" value="UniProtKB-KW"/>
</dbReference>
<sequence length="138" mass="15901">MAIEVLLQVSHTYRHDLESFFYVLIWQCAHRGWALAGTYKKPPKGPVLSHWYTGTYDTIARGKRGDMDKNGFEAILREYPPAFECVKPLCRTIRDVLFPYFGGLFTGTPVDPKIMYDPIIKAFDDVLARLIRQKKAET</sequence>
<reference evidence="2 3" key="1">
    <citation type="journal article" date="2013" name="Chin. Sci. Bull.">
        <title>Genome survey uncovers the secrets of sex and lifestyle in caterpillar fungus.</title>
        <authorList>
            <person name="Hu X."/>
            <person name="Zhang Y."/>
            <person name="Xiao G."/>
            <person name="Zheng P."/>
            <person name="Xia Y."/>
            <person name="Zhang X."/>
            <person name="St Leger R.J."/>
            <person name="Liu X."/>
            <person name="Wang C."/>
        </authorList>
    </citation>
    <scope>NUCLEOTIDE SEQUENCE [LARGE SCALE GENOMIC DNA]</scope>
    <source>
        <strain evidence="3">Co18 / CGMCC 3.14243</strain>
        <tissue evidence="2">Fruit-body</tissue>
    </source>
</reference>
<dbReference type="eggNOG" id="ENOG502S5WB">
    <property type="taxonomic scope" value="Eukaryota"/>
</dbReference>
<dbReference type="HOGENOM" id="CLU_005513_1_2_1"/>
<proteinExistence type="predicted"/>
<organism evidence="2 3">
    <name type="scientific">Ophiocordyceps sinensis (strain Co18 / CGMCC 3.14243)</name>
    <name type="common">Yarsagumba caterpillar fungus</name>
    <name type="synonym">Hirsutella sinensis</name>
    <dbReference type="NCBI Taxonomy" id="911162"/>
    <lineage>
        <taxon>Eukaryota</taxon>
        <taxon>Fungi</taxon>
        <taxon>Dikarya</taxon>
        <taxon>Ascomycota</taxon>
        <taxon>Pezizomycotina</taxon>
        <taxon>Sordariomycetes</taxon>
        <taxon>Hypocreomycetidae</taxon>
        <taxon>Hypocreales</taxon>
        <taxon>Ophiocordycipitaceae</taxon>
        <taxon>Ophiocordyceps</taxon>
    </lineage>
</organism>
<gene>
    <name evidence="2" type="ORF">OCS_03939</name>
</gene>
<feature type="domain" description="Fungal-type protein kinase" evidence="1">
    <location>
        <begin position="1"/>
        <end position="28"/>
    </location>
</feature>
<dbReference type="Proteomes" id="UP000019374">
    <property type="component" value="Unassembled WGS sequence"/>
</dbReference>
<dbReference type="InterPro" id="IPR040976">
    <property type="entry name" value="Pkinase_fungal"/>
</dbReference>
<keyword evidence="2" id="KW-0418">Kinase</keyword>